<protein>
    <recommendedName>
        <fullName evidence="3">HAT C-terminal dimerisation domain-containing protein</fullName>
    </recommendedName>
</protein>
<evidence type="ECO:0000313" key="2">
    <source>
        <dbReference type="Proteomes" id="UP000290189"/>
    </source>
</evidence>
<keyword evidence="1" id="KW-0496">Mitochondrion</keyword>
<reference evidence="1 2" key="1">
    <citation type="submission" date="2018-03" db="EMBL/GenBank/DDBJ databases">
        <authorList>
            <person name="Fogelqvist J."/>
        </authorList>
    </citation>
    <scope>NUCLEOTIDE SEQUENCE [LARGE SCALE GENOMIC DNA]</scope>
</reference>
<dbReference type="EMBL" id="OVEO01000019">
    <property type="protein sequence ID" value="SPR01836.1"/>
    <property type="molecule type" value="Genomic_DNA"/>
</dbReference>
<accession>A0A3P3YNN5</accession>
<sequence length="337" mass="37848">MQLAMTRTSKTSRSKMIWKTRYSHTSLWAGTGALEKVLKPLCSSIGYLEGDEATLSAVYACFLFIAHHLKSVSDSTLEGLGVDRLSMLDFVHVRLKTIVSSVHVLAFVTDPLFYDMRLNLARRYGQEFLNLGSEVGLFTQCRDALERIAGNDDELRAILAEQFAYFLAMRMEQTLFANVKHFKPWLIWAQVDDANLCHLARVLVQVHSNPSSAVGGERNHKTNSRVHSKQRIRLGEERCQRQVAIAFNAGQLERVLQKRREEPFLIHIANIGSECAEGISSGNPPATGDDLEDASDVPEDEFRIVEDPSCILDQYLGDVDDVEEIIGQGVVYRSQMT</sequence>
<name>A0A3P3YNN5_PLABS</name>
<organism evidence="1 2">
    <name type="scientific">Plasmodiophora brassicae</name>
    <name type="common">Clubroot disease agent</name>
    <dbReference type="NCBI Taxonomy" id="37360"/>
    <lineage>
        <taxon>Eukaryota</taxon>
        <taxon>Sar</taxon>
        <taxon>Rhizaria</taxon>
        <taxon>Endomyxa</taxon>
        <taxon>Phytomyxea</taxon>
        <taxon>Plasmodiophorida</taxon>
        <taxon>Plasmodiophoridae</taxon>
        <taxon>Plasmodiophora</taxon>
    </lineage>
</organism>
<evidence type="ECO:0008006" key="3">
    <source>
        <dbReference type="Google" id="ProtNLM"/>
    </source>
</evidence>
<dbReference type="SUPFAM" id="SSF53098">
    <property type="entry name" value="Ribonuclease H-like"/>
    <property type="match status" value="1"/>
</dbReference>
<geneLocation type="mitochondrion" evidence="1"/>
<gene>
    <name evidence="1" type="ORF">PLBR_LOCUS9051</name>
</gene>
<dbReference type="AlphaFoldDB" id="A0A3P3YNN5"/>
<dbReference type="InterPro" id="IPR012337">
    <property type="entry name" value="RNaseH-like_sf"/>
</dbReference>
<dbReference type="Proteomes" id="UP000290189">
    <property type="component" value="Unassembled WGS sequence"/>
</dbReference>
<evidence type="ECO:0000313" key="1">
    <source>
        <dbReference type="EMBL" id="SPR01836.1"/>
    </source>
</evidence>
<proteinExistence type="predicted"/>